<evidence type="ECO:0000313" key="7">
    <source>
        <dbReference type="EMBL" id="EPY24310.1"/>
    </source>
</evidence>
<gene>
    <name evidence="7" type="ORF">STCU_07244</name>
</gene>
<dbReference type="GO" id="GO:0005814">
    <property type="term" value="C:centriole"/>
    <property type="evidence" value="ECO:0007669"/>
    <property type="project" value="UniProtKB-SubCell"/>
</dbReference>
<reference evidence="7 8" key="1">
    <citation type="journal article" date="2013" name="PLoS ONE">
        <title>Predicting the Proteins of Angomonas deanei, Strigomonas culicis and Their Respective Endosymbionts Reveals New Aspects of the Trypanosomatidae Family.</title>
        <authorList>
            <person name="Motta M.C."/>
            <person name="Martins A.C."/>
            <person name="de Souza S.S."/>
            <person name="Catta-Preta C.M."/>
            <person name="Silva R."/>
            <person name="Klein C.C."/>
            <person name="de Almeida L.G."/>
            <person name="de Lima Cunha O."/>
            <person name="Ciapina L.P."/>
            <person name="Brocchi M."/>
            <person name="Colabardini A.C."/>
            <person name="de Araujo Lima B."/>
            <person name="Machado C.R."/>
            <person name="de Almeida Soares C.M."/>
            <person name="Probst C.M."/>
            <person name="de Menezes C.B."/>
            <person name="Thompson C.E."/>
            <person name="Bartholomeu D.C."/>
            <person name="Gradia D.F."/>
            <person name="Pavoni D.P."/>
            <person name="Grisard E.C."/>
            <person name="Fantinatti-Garboggini F."/>
            <person name="Marchini F.K."/>
            <person name="Rodrigues-Luiz G.F."/>
            <person name="Wagner G."/>
            <person name="Goldman G.H."/>
            <person name="Fietto J.L."/>
            <person name="Elias M.C."/>
            <person name="Goldman M.H."/>
            <person name="Sagot M.F."/>
            <person name="Pereira M."/>
            <person name="Stoco P.H."/>
            <person name="de Mendonca-Neto R.P."/>
            <person name="Teixeira S.M."/>
            <person name="Maciel T.E."/>
            <person name="de Oliveira Mendes T.A."/>
            <person name="Urmenyi T.P."/>
            <person name="de Souza W."/>
            <person name="Schenkman S."/>
            <person name="de Vasconcelos A.T."/>
        </authorList>
    </citation>
    <scope>NUCLEOTIDE SEQUENCE [LARGE SCALE GENOMIC DNA]</scope>
</reference>
<protein>
    <submittedName>
        <fullName evidence="7">Uncharacterized protein</fullName>
    </submittedName>
</protein>
<evidence type="ECO:0000256" key="5">
    <source>
        <dbReference type="SAM" id="Coils"/>
    </source>
</evidence>
<feature type="coiled-coil region" evidence="5">
    <location>
        <begin position="317"/>
        <end position="442"/>
    </location>
</feature>
<comment type="similarity">
    <text evidence="4">Belongs to the CEP135/TSGA10 family.</text>
</comment>
<comment type="subcellular location">
    <subcellularLocation>
        <location evidence="1">Cytoplasm</location>
        <location evidence="1">Cytoskeleton</location>
        <location evidence="1">Microtubule organizing center</location>
        <location evidence="1">Centrosome</location>
        <location evidence="1">Centriole</location>
    </subcellularLocation>
</comment>
<organism evidence="7 8">
    <name type="scientific">Strigomonas culicis</name>
    <dbReference type="NCBI Taxonomy" id="28005"/>
    <lineage>
        <taxon>Eukaryota</taxon>
        <taxon>Discoba</taxon>
        <taxon>Euglenozoa</taxon>
        <taxon>Kinetoplastea</taxon>
        <taxon>Metakinetoplastina</taxon>
        <taxon>Trypanosomatida</taxon>
        <taxon>Trypanosomatidae</taxon>
        <taxon>Strigomonadinae</taxon>
        <taxon>Strigomonas</taxon>
    </lineage>
</organism>
<feature type="coiled-coil region" evidence="5">
    <location>
        <begin position="614"/>
        <end position="641"/>
    </location>
</feature>
<keyword evidence="5" id="KW-0175">Coiled coil</keyword>
<comment type="caution">
    <text evidence="7">The sequence shown here is derived from an EMBL/GenBank/DDBJ whole genome shotgun (WGS) entry which is preliminary data.</text>
</comment>
<name>S9VM73_9TRYP</name>
<evidence type="ECO:0000256" key="1">
    <source>
        <dbReference type="ARBA" id="ARBA00004114"/>
    </source>
</evidence>
<keyword evidence="2" id="KW-0963">Cytoplasm</keyword>
<keyword evidence="8" id="KW-1185">Reference proteome</keyword>
<feature type="coiled-coil region" evidence="5">
    <location>
        <begin position="24"/>
        <end position="51"/>
    </location>
</feature>
<dbReference type="InterPro" id="IPR051877">
    <property type="entry name" value="Centriole_BasalBody_StrucProt"/>
</dbReference>
<evidence type="ECO:0000256" key="3">
    <source>
        <dbReference type="ARBA" id="ARBA00023212"/>
    </source>
</evidence>
<dbReference type="AlphaFoldDB" id="S9VM73"/>
<feature type="compositionally biased region" description="Polar residues" evidence="6">
    <location>
        <begin position="134"/>
        <end position="143"/>
    </location>
</feature>
<dbReference type="Proteomes" id="UP000015354">
    <property type="component" value="Unassembled WGS sequence"/>
</dbReference>
<evidence type="ECO:0000256" key="4">
    <source>
        <dbReference type="ARBA" id="ARBA00038123"/>
    </source>
</evidence>
<evidence type="ECO:0000256" key="6">
    <source>
        <dbReference type="SAM" id="MobiDB-lite"/>
    </source>
</evidence>
<proteinExistence type="inferred from homology"/>
<dbReference type="PANTHER" id="PTHR20544:SF0">
    <property type="entry name" value="NUCLEOPROTEIN TPR_MLP1 DOMAIN-CONTAINING PROTEIN"/>
    <property type="match status" value="1"/>
</dbReference>
<dbReference type="PANTHER" id="PTHR20544">
    <property type="entry name" value="CENTROSOMAL PROTEIN CEP135"/>
    <property type="match status" value="1"/>
</dbReference>
<sequence>MDTQIIVDRGSSRDALNHTTDTYVAHLLAQIDFLHNEIDRLESLLASSRTKGNKEHARTVEHYESLVVQKNAEVSTLRAKLSAKSDTDALARCSTLEKQLAAANSEKNVAIMEKNELKAKARKLEADLKSKTSLLKAQANSRTETSEEAEALQNDNSQLLGQLKQLADENRLLRTELHEEKERSTQEKRTVSIGVQAIDLSAITAVPMSTQTEKVVSFTCDKECQVDSVIHFTQTKEQSVFTLTQLLEEKTQECDSLRSTLEDMKAVQEDTLQMLDTTKKRLSEEVQNFQLSSDDTEKLTLQIRSLQQKLSKQTATERELLSRIALLEESRQQLQKEAIHIENEKRTWQTQIHQTESDIEQLVANKNYCNQQLSLMSNENENLRAEVQKLLQREAQLAFTLKAKDAELHEIIKAYQNASKENDVMNENQRFLERELDNIRATLASKEEGIIYLQEQLSSLHQREQQLVLDLQTYEYENDQLNRRILQNDCAATQIDARCNELQQILFAKDQALEELHQNLSELSKQVVIKENESQLLRRRGEALENDVGQLQSLVARERERTRNLEDCNARLTTLDVLTTQESEIQSSLKRECAVLRDKTMQLEKKLFIESEKRNDAQVALQEQKKKLKEAIEARDRLQQIVLDQNTTLSNLAK</sequence>
<evidence type="ECO:0000256" key="2">
    <source>
        <dbReference type="ARBA" id="ARBA00022490"/>
    </source>
</evidence>
<dbReference type="OrthoDB" id="272048at2759"/>
<keyword evidence="3" id="KW-0206">Cytoskeleton</keyword>
<feature type="region of interest" description="Disordered" evidence="6">
    <location>
        <begin position="134"/>
        <end position="155"/>
    </location>
</feature>
<dbReference type="EMBL" id="ATMH01007244">
    <property type="protein sequence ID" value="EPY24310.1"/>
    <property type="molecule type" value="Genomic_DNA"/>
</dbReference>
<accession>S9VM73</accession>
<evidence type="ECO:0000313" key="8">
    <source>
        <dbReference type="Proteomes" id="UP000015354"/>
    </source>
</evidence>
<feature type="coiled-coil region" evidence="5">
    <location>
        <begin position="513"/>
        <end position="540"/>
    </location>
</feature>